<dbReference type="Gene3D" id="2.60.40.10">
    <property type="entry name" value="Immunoglobulins"/>
    <property type="match status" value="1"/>
</dbReference>
<dbReference type="SUPFAM" id="SSF49464">
    <property type="entry name" value="Carboxypeptidase regulatory domain-like"/>
    <property type="match status" value="1"/>
</dbReference>
<dbReference type="InterPro" id="IPR044016">
    <property type="entry name" value="Big_13"/>
</dbReference>
<dbReference type="InterPro" id="IPR015919">
    <property type="entry name" value="Cadherin-like_sf"/>
</dbReference>
<feature type="transmembrane region" description="Helical" evidence="2">
    <location>
        <begin position="2043"/>
        <end position="2063"/>
    </location>
</feature>
<dbReference type="Pfam" id="PF13715">
    <property type="entry name" value="CarbopepD_reg_2"/>
    <property type="match status" value="1"/>
</dbReference>
<organism evidence="4 5">
    <name type="scientific">Candidatus Dojkabacteria bacterium</name>
    <dbReference type="NCBI Taxonomy" id="2099670"/>
    <lineage>
        <taxon>Bacteria</taxon>
        <taxon>Candidatus Dojkabacteria</taxon>
    </lineage>
</organism>
<dbReference type="InterPro" id="IPR013783">
    <property type="entry name" value="Ig-like_fold"/>
</dbReference>
<dbReference type="Pfam" id="PF19078">
    <property type="entry name" value="Big_12"/>
    <property type="match status" value="1"/>
</dbReference>
<comment type="caution">
    <text evidence="4">The sequence shown here is derived from an EMBL/GenBank/DDBJ whole genome shotgun (WGS) entry which is preliminary data.</text>
</comment>
<feature type="region of interest" description="Disordered" evidence="1">
    <location>
        <begin position="1872"/>
        <end position="1912"/>
    </location>
</feature>
<proteinExistence type="predicted"/>
<evidence type="ECO:0000313" key="4">
    <source>
        <dbReference type="EMBL" id="HHX99650.1"/>
    </source>
</evidence>
<keyword evidence="2" id="KW-0472">Membrane</keyword>
<dbReference type="Pfam" id="PF03382">
    <property type="entry name" value="DUF285"/>
    <property type="match status" value="6"/>
</dbReference>
<dbReference type="Proteomes" id="UP000576550">
    <property type="component" value="Unassembled WGS sequence"/>
</dbReference>
<evidence type="ECO:0000256" key="2">
    <source>
        <dbReference type="SAM" id="Phobius"/>
    </source>
</evidence>
<feature type="domain" description="Cadherin" evidence="3">
    <location>
        <begin position="786"/>
        <end position="887"/>
    </location>
</feature>
<feature type="compositionally biased region" description="Low complexity" evidence="1">
    <location>
        <begin position="1655"/>
        <end position="1669"/>
    </location>
</feature>
<feature type="region of interest" description="Disordered" evidence="1">
    <location>
        <begin position="1652"/>
        <end position="1673"/>
    </location>
</feature>
<dbReference type="InterPro" id="IPR044048">
    <property type="entry name" value="Big_12"/>
</dbReference>
<evidence type="ECO:0000313" key="5">
    <source>
        <dbReference type="Proteomes" id="UP000576550"/>
    </source>
</evidence>
<name>A0A832QCJ7_9BACT</name>
<dbReference type="NCBIfam" id="TIGR02167">
    <property type="entry name" value="Liste_lipo_26"/>
    <property type="match status" value="6"/>
</dbReference>
<protein>
    <submittedName>
        <fullName evidence="4">BspA family leucine-rich repeat surface protein</fullName>
    </submittedName>
</protein>
<dbReference type="PROSITE" id="PS50268">
    <property type="entry name" value="CADHERIN_2"/>
    <property type="match status" value="1"/>
</dbReference>
<feature type="transmembrane region" description="Helical" evidence="2">
    <location>
        <begin position="14"/>
        <end position="32"/>
    </location>
</feature>
<feature type="compositionally biased region" description="Acidic residues" evidence="1">
    <location>
        <begin position="1888"/>
        <end position="1900"/>
    </location>
</feature>
<dbReference type="Pfam" id="PF19077">
    <property type="entry name" value="Big_13"/>
    <property type="match status" value="1"/>
</dbReference>
<dbReference type="InterPro" id="IPR011889">
    <property type="entry name" value="Liste_lipo_26"/>
</dbReference>
<dbReference type="GO" id="GO:0016020">
    <property type="term" value="C:membrane"/>
    <property type="evidence" value="ECO:0007669"/>
    <property type="project" value="InterPro"/>
</dbReference>
<dbReference type="GO" id="GO:0007156">
    <property type="term" value="P:homophilic cell adhesion via plasma membrane adhesion molecules"/>
    <property type="evidence" value="ECO:0007669"/>
    <property type="project" value="InterPro"/>
</dbReference>
<dbReference type="InterPro" id="IPR005046">
    <property type="entry name" value="DUF285"/>
</dbReference>
<dbReference type="GO" id="GO:0005509">
    <property type="term" value="F:calcium ion binding"/>
    <property type="evidence" value="ECO:0007669"/>
    <property type="project" value="InterPro"/>
</dbReference>
<dbReference type="InterPro" id="IPR008969">
    <property type="entry name" value="CarboxyPept-like_regulatory"/>
</dbReference>
<sequence>MIKNSVQYPHVKRIFFFISTLLLVVGFTTFLVKNKGFKTHAYSSDLFVTTWQTDVDGATEPNKVTLRFLKVATDTYEVSWNCDDDYELFYTSLATHNYPTPGTYDVCVRSTAPLRFYSPDLADDEKAKLLEIKQWGTIPWSSFGSAFKGMVNMQLTATDAPDLSQVTDMSSTFQGATNFTGNGSMDSWNTSGVKNMANTFVDATNFNAPIGNWDTSAVTTMNSMFYRATNFNQYIGKWKTGAVESMAYMFFEADKFNNGETPGASTKPLEWNTSSVTNMKQMFNKASSFNQDINNWQTGSVKDMYAMFAGATVFNQNIGGWNTSEVINMGSMFNQASVFNQNIGGWNTGAVTNMSNMFRQATAFNNGEAPGESQNTMDWVTTKVESMSLMFREASAFNQYIGGWDTGVVTNMSNMFQGATVFNNGEAPGESSNTMNWDTKSLKYVTYMFLNAKAFNQNIGSWNTSNVTGMLGMFMNASSFNQNLNSWNTGKVTSMMHMFNGATVFNNGDVPGGSNNPLDLDTSKVDNMYAMFVARDFNQAFGPKWTTANVKTMADMFRQARSFNQYIGDWNTANVESMAYMFQNANVFNNGAEPGDESKPLNWNTVKVSNMSYMFDRAYEFNQPFGDNWNTASVTNMTRMFDRASGFNQDISGWQTGNVQDMSYMFSAATSFNQPIGSWDTSNVTNMMYMFNNATSFDQDISNWNIGNVGRISYFLNYTALHPYNYDKLLNSWSTKTVKPNLYLDAVGVYYCQGGDARNTLTSAPKNWRINDAGQNCPPQNLKLFPDEIEENTTEVGTISATDETAIIYSLVSGEGSGDNSKFALNPTTGALAFLEPPDYENPTGTADPDDKNKYTIRVRATDSTNLYTEEIFVITVLDVDDLPPEITINQGTTMSNAPITDTTFKVSDRFSIASVEVDESSIATADNIVCTPPFPHEADPPDPENHIEMNCTIRIKTSGRLVLKATDNAGLSSTAFKDGYVVDQVPPTFITSSIDTLTYGIDKPIIEFEATDAVGMQKYEIKYVGSDGLNKVDEIEYTKPGVIQRTLELYAGENQHTITVIAYDLVGNTTEKQTIFPPEVVFNAPTVLSNQPISDSTVTITAPIAGHEIDNIEISGTASEGVTLENCADADGEHNAPYTTYVTCNIRNINKSGTIIIQAEDTNNRATGYNSHMYTIDTVDPVITINAPTKKKKDNITDTTITVTDAVEIYPADIEIAASSTGMAENLECTADTGDKNIINCTITIIESGNLAITAKDKAGNSITETKEGYIIDRIPPAISITSTAPINRANRTHYTLGGTCTFGDNNIITVIAEQPYVAECQNDNTWSTELDLSAQPDGTVVVYASQTDDVGNKGEDTKELLKDTVAPVLGYEDLSTNNPSPELTGTVNDKNATVTVEIVETGQIINAASNQNGTWTVSAGDITNLTTKTYNLTITATDSAENSSEITGQLIIDITPPYITSITPATGQPNPTNQQPIIFHATFSEPLKDDTLDANGFKIKEDGVITTAKVTEVTSINNKKYTLSVSGIVNQKASITVFSPAHTYQDVLGNWNTAEVESSAVTFDKEKPTVTVNQTNDQVDPTNINSIKYTVVFSKPINGDTFIKEDLLISGSSTATVSQLQTVNSTTYTAVVTGMLSGETVSLSLPANRVEDSAGNTNTASTSTDNSVTYDATSPTVTVNQADDQADPTNEDIIKFTIIFSEPINGDTFTRDDLNISGSSTAKVLLLTNVNDTTYTAYVNGMVSGETVLLILPVDTVEDLAGNKNIASTSTDNSITYDNIPPSVTINQSSTQPDPTDINSIKYIVIFSEPIKEDTFTHEDILISGSTTAKVKGITKISETEYEVEIENLTNGETVTATIPADVLTDLAGNNNVASTSTDNSVTYIVEEEEPEQPDEEEPPKPIIPTPLDPKPVVKPKNLFAKYINPIIENEKEENTKAAEETLDITKEPASSTQSKSLKIKIYSESGEPLVGVTVEIHSDVRTGITDENGEVYFENLETGLHTMIISYNGYRAEKKINLVSDGEEEMEINVKLEKVIIPTYVYWLIALIVLLTILLGYNIYKRKQEENK</sequence>
<dbReference type="SMART" id="SM00112">
    <property type="entry name" value="CA"/>
    <property type="match status" value="1"/>
</dbReference>
<feature type="compositionally biased region" description="Pro residues" evidence="1">
    <location>
        <begin position="1903"/>
        <end position="1912"/>
    </location>
</feature>
<dbReference type="Gene3D" id="2.60.40.60">
    <property type="entry name" value="Cadherins"/>
    <property type="match status" value="1"/>
</dbReference>
<keyword evidence="2" id="KW-1133">Transmembrane helix</keyword>
<dbReference type="CDD" id="cd11304">
    <property type="entry name" value="Cadherin_repeat"/>
    <property type="match status" value="1"/>
</dbReference>
<dbReference type="EMBL" id="DUTP01000005">
    <property type="protein sequence ID" value="HHX99650.1"/>
    <property type="molecule type" value="Genomic_DNA"/>
</dbReference>
<gene>
    <name evidence="4" type="ORF">GX533_03205</name>
</gene>
<evidence type="ECO:0000256" key="1">
    <source>
        <dbReference type="SAM" id="MobiDB-lite"/>
    </source>
</evidence>
<reference evidence="4 5" key="1">
    <citation type="journal article" date="2020" name="Biotechnol. Biofuels">
        <title>New insights from the biogas microbiome by comprehensive genome-resolved metagenomics of nearly 1600 species originating from multiple anaerobic digesters.</title>
        <authorList>
            <person name="Campanaro S."/>
            <person name="Treu L."/>
            <person name="Rodriguez-R L.M."/>
            <person name="Kovalovszki A."/>
            <person name="Ziels R.M."/>
            <person name="Maus I."/>
            <person name="Zhu X."/>
            <person name="Kougias P.G."/>
            <person name="Basile A."/>
            <person name="Luo G."/>
            <person name="Schluter A."/>
            <person name="Konstantinidis K.T."/>
            <person name="Angelidaki I."/>
        </authorList>
    </citation>
    <scope>NUCLEOTIDE SEQUENCE [LARGE SCALE GENOMIC DNA]</scope>
    <source>
        <strain evidence="4">AS05jafATM_89</strain>
    </source>
</reference>
<dbReference type="SUPFAM" id="SSF49313">
    <property type="entry name" value="Cadherin-like"/>
    <property type="match status" value="1"/>
</dbReference>
<keyword evidence="2" id="KW-0812">Transmembrane</keyword>
<feature type="compositionally biased region" description="Polar residues" evidence="1">
    <location>
        <begin position="1872"/>
        <end position="1885"/>
    </location>
</feature>
<accession>A0A832QCJ7</accession>
<dbReference type="InterPro" id="IPR002126">
    <property type="entry name" value="Cadherin-like_dom"/>
</dbReference>
<evidence type="ECO:0000259" key="3">
    <source>
        <dbReference type="PROSITE" id="PS50268"/>
    </source>
</evidence>
<dbReference type="Gene3D" id="2.60.40.1120">
    <property type="entry name" value="Carboxypeptidase-like, regulatory domain"/>
    <property type="match status" value="1"/>
</dbReference>